<comment type="caution">
    <text evidence="1">The sequence shown here is derived from an EMBL/GenBank/DDBJ whole genome shotgun (WGS) entry which is preliminary data.</text>
</comment>
<proteinExistence type="predicted"/>
<sequence length="112" mass="12622">MDYNNEIKKLKAIGIKFDEVNVRECLRINARRNSIKECIEIAKELGLDLGKDATKSSVAMIAINYSKIAGCHKEAMLDVNNRQCSLTINAMKDNDIFVEILYALGEAVDRTR</sequence>
<keyword evidence="2" id="KW-1185">Reference proteome</keyword>
<reference evidence="1 2" key="1">
    <citation type="submission" date="2016-09" db="EMBL/GenBank/DDBJ databases">
        <title>Photobacterium proteolyticum sp. nov. a protease producing bacterium isolated from ocean sediments of Laizhou Bay.</title>
        <authorList>
            <person name="Li Y."/>
        </authorList>
    </citation>
    <scope>NUCLEOTIDE SEQUENCE [LARGE SCALE GENOMIC DNA]</scope>
    <source>
        <strain evidence="1 2">13-12</strain>
    </source>
</reference>
<dbReference type="Proteomes" id="UP000186905">
    <property type="component" value="Unassembled WGS sequence"/>
</dbReference>
<evidence type="ECO:0000313" key="2">
    <source>
        <dbReference type="Proteomes" id="UP000186905"/>
    </source>
</evidence>
<dbReference type="OrthoDB" id="5829540at2"/>
<evidence type="ECO:0000313" key="1">
    <source>
        <dbReference type="EMBL" id="OLQ79517.1"/>
    </source>
</evidence>
<name>A0A1Q9GWC0_9GAMM</name>
<dbReference type="AlphaFoldDB" id="A0A1Q9GWC0"/>
<protein>
    <submittedName>
        <fullName evidence="1">Uncharacterized protein</fullName>
    </submittedName>
</protein>
<gene>
    <name evidence="1" type="ORF">BIT28_17610</name>
</gene>
<organism evidence="1 2">
    <name type="scientific">Photobacterium proteolyticum</name>
    <dbReference type="NCBI Taxonomy" id="1903952"/>
    <lineage>
        <taxon>Bacteria</taxon>
        <taxon>Pseudomonadati</taxon>
        <taxon>Pseudomonadota</taxon>
        <taxon>Gammaproteobacteria</taxon>
        <taxon>Vibrionales</taxon>
        <taxon>Vibrionaceae</taxon>
        <taxon>Photobacterium</taxon>
    </lineage>
</organism>
<dbReference type="RefSeq" id="WP_075762733.1">
    <property type="nucleotide sequence ID" value="NZ_MJIL01000050.1"/>
</dbReference>
<accession>A0A1Q9GWC0</accession>
<dbReference type="EMBL" id="MJIL01000050">
    <property type="protein sequence ID" value="OLQ79517.1"/>
    <property type="molecule type" value="Genomic_DNA"/>
</dbReference>
<dbReference type="STRING" id="1903952.BIT28_17610"/>